<keyword evidence="3 11" id="KW-0808">Transferase</keyword>
<name>A0A0K8MEW8_9PROT</name>
<evidence type="ECO:0000256" key="9">
    <source>
        <dbReference type="ARBA" id="ARBA00042745"/>
    </source>
</evidence>
<dbReference type="STRING" id="1629334.Cva_01078"/>
<evidence type="ECO:0000313" key="14">
    <source>
        <dbReference type="EMBL" id="GAO98419.1"/>
    </source>
</evidence>
<dbReference type="Gene3D" id="3.40.50.150">
    <property type="entry name" value="Vaccinia Virus protein VP39"/>
    <property type="match status" value="1"/>
</dbReference>
<comment type="caution">
    <text evidence="14">The sequence shown here is derived from an EMBL/GenBank/DDBJ whole genome shotgun (WGS) entry which is preliminary data.</text>
</comment>
<comment type="catalytic activity">
    <reaction evidence="10 11">
        <text>uridine(2552) in 23S rRNA + S-adenosyl-L-methionine = 2'-O-methyluridine(2552) in 23S rRNA + S-adenosyl-L-homocysteine + H(+)</text>
        <dbReference type="Rhea" id="RHEA:42720"/>
        <dbReference type="Rhea" id="RHEA-COMP:10202"/>
        <dbReference type="Rhea" id="RHEA-COMP:10203"/>
        <dbReference type="ChEBI" id="CHEBI:15378"/>
        <dbReference type="ChEBI" id="CHEBI:57856"/>
        <dbReference type="ChEBI" id="CHEBI:59789"/>
        <dbReference type="ChEBI" id="CHEBI:65315"/>
        <dbReference type="ChEBI" id="CHEBI:74478"/>
        <dbReference type="EC" id="2.1.1.166"/>
    </reaction>
</comment>
<evidence type="ECO:0000256" key="12">
    <source>
        <dbReference type="PIRSR" id="PIRSR005461-1"/>
    </source>
</evidence>
<dbReference type="Proteomes" id="UP000036771">
    <property type="component" value="Unassembled WGS sequence"/>
</dbReference>
<evidence type="ECO:0000256" key="2">
    <source>
        <dbReference type="ARBA" id="ARBA00022603"/>
    </source>
</evidence>
<comment type="subcellular location">
    <subcellularLocation>
        <location evidence="11">Cytoplasm</location>
    </subcellularLocation>
</comment>
<comment type="similarity">
    <text evidence="11">Belongs to the class I-like SAM-binding methyltransferase superfamily. RNA methyltransferase RlmE family.</text>
</comment>
<feature type="active site" description="Proton acceptor" evidence="11 12">
    <location>
        <position position="175"/>
    </location>
</feature>
<keyword evidence="15" id="KW-1185">Reference proteome</keyword>
<organism evidence="14 15">
    <name type="scientific">Caedimonas varicaedens</name>
    <dbReference type="NCBI Taxonomy" id="1629334"/>
    <lineage>
        <taxon>Bacteria</taxon>
        <taxon>Pseudomonadati</taxon>
        <taxon>Pseudomonadota</taxon>
        <taxon>Alphaproteobacteria</taxon>
        <taxon>Holosporales</taxon>
        <taxon>Caedimonadaceae</taxon>
        <taxon>Caedimonas</taxon>
    </lineage>
</organism>
<dbReference type="InterPro" id="IPR050082">
    <property type="entry name" value="RNA_methyltr_RlmE"/>
</dbReference>
<feature type="domain" description="Ribosomal RNA methyltransferase FtsJ" evidence="13">
    <location>
        <begin position="41"/>
        <end position="218"/>
    </location>
</feature>
<dbReference type="InterPro" id="IPR015507">
    <property type="entry name" value="rRNA-MeTfrase_E"/>
</dbReference>
<keyword evidence="11" id="KW-0963">Cytoplasm</keyword>
<evidence type="ECO:0000256" key="6">
    <source>
        <dbReference type="ARBA" id="ARBA00038861"/>
    </source>
</evidence>
<feature type="binding site" evidence="11">
    <location>
        <position position="95"/>
    </location>
    <ligand>
        <name>S-adenosyl-L-methionine</name>
        <dbReference type="ChEBI" id="CHEBI:59789"/>
    </ligand>
</feature>
<keyword evidence="4 11" id="KW-0949">S-adenosyl-L-methionine</keyword>
<evidence type="ECO:0000256" key="3">
    <source>
        <dbReference type="ARBA" id="ARBA00022679"/>
    </source>
</evidence>
<dbReference type="PANTHER" id="PTHR10920">
    <property type="entry name" value="RIBOSOMAL RNA METHYLTRANSFERASE"/>
    <property type="match status" value="1"/>
</dbReference>
<evidence type="ECO:0000256" key="4">
    <source>
        <dbReference type="ARBA" id="ARBA00022691"/>
    </source>
</evidence>
<dbReference type="EC" id="2.1.1.166" evidence="6 11"/>
<dbReference type="Pfam" id="PF01728">
    <property type="entry name" value="FtsJ"/>
    <property type="match status" value="1"/>
</dbReference>
<evidence type="ECO:0000313" key="15">
    <source>
        <dbReference type="Proteomes" id="UP000036771"/>
    </source>
</evidence>
<feature type="binding site" evidence="11">
    <location>
        <position position="74"/>
    </location>
    <ligand>
        <name>S-adenosyl-L-methionine</name>
        <dbReference type="ChEBI" id="CHEBI:59789"/>
    </ligand>
</feature>
<evidence type="ECO:0000256" key="10">
    <source>
        <dbReference type="ARBA" id="ARBA00048970"/>
    </source>
</evidence>
<evidence type="ECO:0000256" key="5">
    <source>
        <dbReference type="ARBA" id="ARBA00037569"/>
    </source>
</evidence>
<feature type="binding site" evidence="11">
    <location>
        <position position="111"/>
    </location>
    <ligand>
        <name>S-adenosyl-L-methionine</name>
        <dbReference type="ChEBI" id="CHEBI:59789"/>
    </ligand>
</feature>
<evidence type="ECO:0000256" key="8">
    <source>
        <dbReference type="ARBA" id="ARBA00041995"/>
    </source>
</evidence>
<keyword evidence="1 11" id="KW-0698">rRNA processing</keyword>
<evidence type="ECO:0000256" key="11">
    <source>
        <dbReference type="HAMAP-Rule" id="MF_01547"/>
    </source>
</evidence>
<gene>
    <name evidence="11 14" type="primary">rlmE</name>
    <name evidence="11" type="synonym">ftsJ</name>
    <name evidence="11" type="synonym">rrmJ</name>
    <name evidence="14" type="ORF">Cva_01078</name>
</gene>
<evidence type="ECO:0000259" key="13">
    <source>
        <dbReference type="Pfam" id="PF01728"/>
    </source>
</evidence>
<dbReference type="AlphaFoldDB" id="A0A0K8MEW8"/>
<dbReference type="InterPro" id="IPR002877">
    <property type="entry name" value="RNA_MeTrfase_FtsJ_dom"/>
</dbReference>
<evidence type="ECO:0000256" key="1">
    <source>
        <dbReference type="ARBA" id="ARBA00022552"/>
    </source>
</evidence>
<comment type="function">
    <text evidence="5 11">Specifically methylates the uridine in position 2552 of 23S rRNA at the 2'-O position of the ribose in the fully assembled 50S ribosomal subunit.</text>
</comment>
<dbReference type="HAMAP" id="MF_01547">
    <property type="entry name" value="RNA_methyltr_E"/>
    <property type="match status" value="1"/>
</dbReference>
<dbReference type="PIRSF" id="PIRSF005461">
    <property type="entry name" value="23S_rRNA_mtase"/>
    <property type="match status" value="1"/>
</dbReference>
<feature type="binding site" evidence="11">
    <location>
        <position position="135"/>
    </location>
    <ligand>
        <name>S-adenosyl-L-methionine</name>
        <dbReference type="ChEBI" id="CHEBI:59789"/>
    </ligand>
</feature>
<evidence type="ECO:0000256" key="7">
    <source>
        <dbReference type="ARBA" id="ARBA00041129"/>
    </source>
</evidence>
<sequence length="220" mass="24297">MQRAVTVRLKNARKLSTGSQRWLARQLNDPYVQQAQAQGLRSRAAFKLIQLDDKFHFLKKGARIVDLGAAPGGWTQVAVQRVDSQGIEGCVIGIDLLEIEPIAGASLIQGNFLESQTQNQLKAIMKIPVQVVLSDMASSTIGHSQTDHLRTVALAEAAFYFAKDVLVPGGTFVAKVFQGGTNQDLLLKLKRHFRQIKHVKPLASRKESSEMYVLAFGFKQ</sequence>
<dbReference type="SUPFAM" id="SSF53335">
    <property type="entry name" value="S-adenosyl-L-methionine-dependent methyltransferases"/>
    <property type="match status" value="1"/>
</dbReference>
<accession>A0A0K8MEW8</accession>
<proteinExistence type="inferred from homology"/>
<protein>
    <recommendedName>
        <fullName evidence="7 11">Ribosomal RNA large subunit methyltransferase E</fullName>
        <ecNumber evidence="6 11">2.1.1.166</ecNumber>
    </recommendedName>
    <alternativeName>
        <fullName evidence="9 11">23S rRNA Um2552 methyltransferase</fullName>
    </alternativeName>
    <alternativeName>
        <fullName evidence="8 11">rRNA (uridine-2'-O-)-methyltransferase</fullName>
    </alternativeName>
</protein>
<dbReference type="GO" id="GO:0005737">
    <property type="term" value="C:cytoplasm"/>
    <property type="evidence" value="ECO:0007669"/>
    <property type="project" value="UniProtKB-SubCell"/>
</dbReference>
<dbReference type="EMBL" id="BBVC01000058">
    <property type="protein sequence ID" value="GAO98419.1"/>
    <property type="molecule type" value="Genomic_DNA"/>
</dbReference>
<dbReference type="GO" id="GO:0008650">
    <property type="term" value="F:rRNA (uridine-2'-O-)-methyltransferase activity"/>
    <property type="evidence" value="ECO:0007669"/>
    <property type="project" value="UniProtKB-UniRule"/>
</dbReference>
<feature type="binding site" evidence="11">
    <location>
        <position position="72"/>
    </location>
    <ligand>
        <name>S-adenosyl-L-methionine</name>
        <dbReference type="ChEBI" id="CHEBI:59789"/>
    </ligand>
</feature>
<dbReference type="PANTHER" id="PTHR10920:SF18">
    <property type="entry name" value="RRNA METHYLTRANSFERASE 2, MITOCHONDRIAL"/>
    <property type="match status" value="1"/>
</dbReference>
<dbReference type="InterPro" id="IPR029063">
    <property type="entry name" value="SAM-dependent_MTases_sf"/>
</dbReference>
<reference evidence="14 15" key="1">
    <citation type="submission" date="2015-03" db="EMBL/GenBank/DDBJ databases">
        <title>Caedibacter varicaedens, whole genome shotgun sequence.</title>
        <authorList>
            <person name="Suzuki H."/>
            <person name="Dapper A.L."/>
            <person name="Gibson A.K."/>
            <person name="Jackson C."/>
            <person name="Lee H."/>
            <person name="Pejaver V.R."/>
            <person name="Doak T."/>
            <person name="Lynch M."/>
        </authorList>
    </citation>
    <scope>NUCLEOTIDE SEQUENCE [LARGE SCALE GENOMIC DNA]</scope>
</reference>
<keyword evidence="2 11" id="KW-0489">Methyltransferase</keyword>